<evidence type="ECO:0008006" key="3">
    <source>
        <dbReference type="Google" id="ProtNLM"/>
    </source>
</evidence>
<dbReference type="Proteomes" id="UP001597241">
    <property type="component" value="Unassembled WGS sequence"/>
</dbReference>
<evidence type="ECO:0000313" key="1">
    <source>
        <dbReference type="EMBL" id="MFD1294967.1"/>
    </source>
</evidence>
<gene>
    <name evidence="1" type="ORF">ACFQ5N_14075</name>
</gene>
<reference evidence="2" key="1">
    <citation type="journal article" date="2019" name="Int. J. Syst. Evol. Microbiol.">
        <title>The Global Catalogue of Microorganisms (GCM) 10K type strain sequencing project: providing services to taxonomists for standard genome sequencing and annotation.</title>
        <authorList>
            <consortium name="The Broad Institute Genomics Platform"/>
            <consortium name="The Broad Institute Genome Sequencing Center for Infectious Disease"/>
            <person name="Wu L."/>
            <person name="Ma J."/>
        </authorList>
    </citation>
    <scope>NUCLEOTIDE SEQUENCE [LARGE SCALE GENOMIC DNA]</scope>
    <source>
        <strain evidence="2">CCUG 62221</strain>
    </source>
</reference>
<evidence type="ECO:0000313" key="2">
    <source>
        <dbReference type="Proteomes" id="UP001597241"/>
    </source>
</evidence>
<comment type="caution">
    <text evidence="1">The sequence shown here is derived from an EMBL/GenBank/DDBJ whole genome shotgun (WGS) entry which is preliminary data.</text>
</comment>
<dbReference type="EMBL" id="JBHTMV010000013">
    <property type="protein sequence ID" value="MFD1294967.1"/>
    <property type="molecule type" value="Genomic_DNA"/>
</dbReference>
<keyword evidence="2" id="KW-1185">Reference proteome</keyword>
<proteinExistence type="predicted"/>
<name>A0ABW3WTP9_9FLAO</name>
<organism evidence="1 2">
    <name type="scientific">Lutibacter holmesii</name>
    <dbReference type="NCBI Taxonomy" id="1137985"/>
    <lineage>
        <taxon>Bacteria</taxon>
        <taxon>Pseudomonadati</taxon>
        <taxon>Bacteroidota</taxon>
        <taxon>Flavobacteriia</taxon>
        <taxon>Flavobacteriales</taxon>
        <taxon>Flavobacteriaceae</taxon>
        <taxon>Lutibacter</taxon>
    </lineage>
</organism>
<accession>A0ABW3WTP9</accession>
<sequence>MKKTLLIITLFIGLTNVNAQKMVGYISVNNGYLGKEGVFMTTIRYCNFSEDYMTRQQEQTQALLSFNKFLEEKYGVTDPRTLETLWRELKLEKYTKPGWDTAKEFLELGHKVTIIGSEEFKFDLED</sequence>
<protein>
    <recommendedName>
        <fullName evidence="3">GLPGLI family protein</fullName>
    </recommendedName>
</protein>